<dbReference type="EMBL" id="CP036343">
    <property type="protein sequence ID" value="QDT89168.1"/>
    <property type="molecule type" value="Genomic_DNA"/>
</dbReference>
<dbReference type="Proteomes" id="UP000316855">
    <property type="component" value="Chromosome"/>
</dbReference>
<evidence type="ECO:0000313" key="2">
    <source>
        <dbReference type="Proteomes" id="UP000316855"/>
    </source>
</evidence>
<organism evidence="1 2">
    <name type="scientific">Gimesia algae</name>
    <dbReference type="NCBI Taxonomy" id="2527971"/>
    <lineage>
        <taxon>Bacteria</taxon>
        <taxon>Pseudomonadati</taxon>
        <taxon>Planctomycetota</taxon>
        <taxon>Planctomycetia</taxon>
        <taxon>Planctomycetales</taxon>
        <taxon>Planctomycetaceae</taxon>
        <taxon>Gimesia</taxon>
    </lineage>
</organism>
<name>A0A517V833_9PLAN</name>
<dbReference type="RefSeq" id="WP_145224262.1">
    <property type="nucleotide sequence ID" value="NZ_CP036343.1"/>
</dbReference>
<proteinExistence type="predicted"/>
<protein>
    <submittedName>
        <fullName evidence="1">Uncharacterized protein</fullName>
    </submittedName>
</protein>
<evidence type="ECO:0000313" key="1">
    <source>
        <dbReference type="EMBL" id="QDT89168.1"/>
    </source>
</evidence>
<dbReference type="KEGG" id="gax:Pan161_07940"/>
<sequence length="221" mass="24856">MARYQVFIPHDESQRLDDMQPAVPLARVGLSDIIGGSSAQLSVGPEGKNGVIISWTTAGDTITGYHPDEQTWIPAAPSDEMPAGRYHVGIWNAKKPMPKELQRPKMHRGQLLVLGDGWEWLMPNIASLDKVMVLSESGEWVFESCEEYKEIEAESQRWLEILQTLSEGDILNWSDAFGFVVSVLKMNYRLTDEVVSHLKLFNQTDILKSLIAICEVPAYVR</sequence>
<dbReference type="OrthoDB" id="271728at2"/>
<accession>A0A517V833</accession>
<keyword evidence="2" id="KW-1185">Reference proteome</keyword>
<reference evidence="1 2" key="1">
    <citation type="submission" date="2019-02" db="EMBL/GenBank/DDBJ databases">
        <title>Deep-cultivation of Planctomycetes and their phenomic and genomic characterization uncovers novel biology.</title>
        <authorList>
            <person name="Wiegand S."/>
            <person name="Jogler M."/>
            <person name="Boedeker C."/>
            <person name="Pinto D."/>
            <person name="Vollmers J."/>
            <person name="Rivas-Marin E."/>
            <person name="Kohn T."/>
            <person name="Peeters S.H."/>
            <person name="Heuer A."/>
            <person name="Rast P."/>
            <person name="Oberbeckmann S."/>
            <person name="Bunk B."/>
            <person name="Jeske O."/>
            <person name="Meyerdierks A."/>
            <person name="Storesund J.E."/>
            <person name="Kallscheuer N."/>
            <person name="Luecker S."/>
            <person name="Lage O.M."/>
            <person name="Pohl T."/>
            <person name="Merkel B.J."/>
            <person name="Hornburger P."/>
            <person name="Mueller R.-W."/>
            <person name="Bruemmer F."/>
            <person name="Labrenz M."/>
            <person name="Spormann A.M."/>
            <person name="Op den Camp H."/>
            <person name="Overmann J."/>
            <person name="Amann R."/>
            <person name="Jetten M.S.M."/>
            <person name="Mascher T."/>
            <person name="Medema M.H."/>
            <person name="Devos D.P."/>
            <person name="Kaster A.-K."/>
            <person name="Ovreas L."/>
            <person name="Rohde M."/>
            <person name="Galperin M.Y."/>
            <person name="Jogler C."/>
        </authorList>
    </citation>
    <scope>NUCLEOTIDE SEQUENCE [LARGE SCALE GENOMIC DNA]</scope>
    <source>
        <strain evidence="1 2">Pan161</strain>
    </source>
</reference>
<gene>
    <name evidence="1" type="ORF">Pan161_07940</name>
</gene>
<dbReference type="AlphaFoldDB" id="A0A517V833"/>